<proteinExistence type="predicted"/>
<dbReference type="Proteomes" id="UP001642464">
    <property type="component" value="Unassembled WGS sequence"/>
</dbReference>
<keyword evidence="2" id="KW-1185">Reference proteome</keyword>
<gene>
    <name evidence="1" type="ORF">SCF082_LOCUS41426</name>
</gene>
<protein>
    <submittedName>
        <fullName evidence="1">Uncharacterized protein</fullName>
    </submittedName>
</protein>
<evidence type="ECO:0000313" key="2">
    <source>
        <dbReference type="Proteomes" id="UP001642464"/>
    </source>
</evidence>
<name>A0ABP0QHG6_9DINO</name>
<sequence>MLQKAWTGRPGPNMLGTAPRRSGLLLTDEILDSIQYEDKAALNILREGSTLAGRIESCCILEQQFKPCLMTLDQLEGGAKRRNQAILAMTCSCGDEAFWTDRYWLRPGLSLRNNGPEDLLN</sequence>
<reference evidence="1 2" key="1">
    <citation type="submission" date="2024-02" db="EMBL/GenBank/DDBJ databases">
        <authorList>
            <person name="Chen Y."/>
            <person name="Shah S."/>
            <person name="Dougan E. K."/>
            <person name="Thang M."/>
            <person name="Chan C."/>
        </authorList>
    </citation>
    <scope>NUCLEOTIDE SEQUENCE [LARGE SCALE GENOMIC DNA]</scope>
</reference>
<comment type="caution">
    <text evidence="1">The sequence shown here is derived from an EMBL/GenBank/DDBJ whole genome shotgun (WGS) entry which is preliminary data.</text>
</comment>
<evidence type="ECO:0000313" key="1">
    <source>
        <dbReference type="EMBL" id="CAK9087646.1"/>
    </source>
</evidence>
<accession>A0ABP0QHG6</accession>
<organism evidence="1 2">
    <name type="scientific">Durusdinium trenchii</name>
    <dbReference type="NCBI Taxonomy" id="1381693"/>
    <lineage>
        <taxon>Eukaryota</taxon>
        <taxon>Sar</taxon>
        <taxon>Alveolata</taxon>
        <taxon>Dinophyceae</taxon>
        <taxon>Suessiales</taxon>
        <taxon>Symbiodiniaceae</taxon>
        <taxon>Durusdinium</taxon>
    </lineage>
</organism>
<dbReference type="EMBL" id="CAXAMM010039596">
    <property type="protein sequence ID" value="CAK9087646.1"/>
    <property type="molecule type" value="Genomic_DNA"/>
</dbReference>